<feature type="compositionally biased region" description="Polar residues" evidence="1">
    <location>
        <begin position="59"/>
        <end position="73"/>
    </location>
</feature>
<accession>A0A8H3H1U7</accession>
<organism evidence="2 3">
    <name type="scientific">Rhizoctonia solani</name>
    <dbReference type="NCBI Taxonomy" id="456999"/>
    <lineage>
        <taxon>Eukaryota</taxon>
        <taxon>Fungi</taxon>
        <taxon>Dikarya</taxon>
        <taxon>Basidiomycota</taxon>
        <taxon>Agaricomycotina</taxon>
        <taxon>Agaricomycetes</taxon>
        <taxon>Cantharellales</taxon>
        <taxon>Ceratobasidiaceae</taxon>
        <taxon>Rhizoctonia</taxon>
    </lineage>
</organism>
<evidence type="ECO:0000313" key="3">
    <source>
        <dbReference type="Proteomes" id="UP000663843"/>
    </source>
</evidence>
<name>A0A8H3H1U7_9AGAM</name>
<feature type="region of interest" description="Disordered" evidence="1">
    <location>
        <begin position="1"/>
        <end position="74"/>
    </location>
</feature>
<protein>
    <submittedName>
        <fullName evidence="2">Uncharacterized protein</fullName>
    </submittedName>
</protein>
<gene>
    <name evidence="2" type="ORF">RDB_LOCUS113155</name>
</gene>
<evidence type="ECO:0000256" key="1">
    <source>
        <dbReference type="SAM" id="MobiDB-lite"/>
    </source>
</evidence>
<dbReference type="PANTHER" id="PTHR33266">
    <property type="entry name" value="CHROMOSOME 15, WHOLE GENOME SHOTGUN SEQUENCE"/>
    <property type="match status" value="1"/>
</dbReference>
<proteinExistence type="predicted"/>
<sequence>MSNMSRSSTIAPFAPEPSEDEPMLYSDSEDSRPAGLNLSTDTTTTMPKLSPVPAPDRNGGTSKSRQPLNSSTDIEAAVIREQIQRCRKRHNMFQDLTELGPDDGVTLLFIVLSGSRFKSLDIHSCKTFVWKNDLGRWLRRAYEEDSYKELCDHLESLGLPRAPNTGTEAGPVLMARSGSNDLKGAFETIYRGNLHKLFKDVMNMYARLIAGAEANESAYNKSVTIIQSSGMGKSRLVDETSKLIATLPINIREDLGATKKGGCLWYKHSLWPISDSRCFPTIAYPPADENLRKYFEYPENESDQLQQARHIIFLTALFDFAAPNIEKYRASQQLQALGWRDHLRQGETSENVGSQRKDLYDEVVRKACEGVGDLNTNLKEAEVIPKVIDIALTKTNTTYEKIDTLTKSDVAAMDLDTAPTKPDTTPEKAKPTRATITLKIKDLADPKDLEKLYSKLRLSLSKLVKVLAPEKGRHKADNMLLVYFDEAHGLTKPPSQVTPLNRMSSYHNLGKVLAELCKYPVCFVFLSTNSDLHQFAPPPSDHPSVRVSQGHTIIPPFTELPFDVFVQHGFETMTGGGRQVTLRDVCTTDTMSCFGRPMWHTHHDLWVNQHSANDPSPESERVDHVLSFAKNKISAHGTPEKSSVSELAALGIRVGIEFDSRTRSSRRMEAKHVESHMRVVYAIPKHREYMRTGTPSEPILAEAAAFYLAKHPEGLKVAGPKILADSCRDGFIARGERGELCGRLLLTIAHDLALALPPKLEELDTTKPNFHVPIPVLDFLRALFEKSHHETVLKATPLNSDFAGSKNHTTLEKAFENAYVSFSHFELADDSDVLEASQLRYSLIRGCAIQAKEGQDSIDAVIPIHIGDVTDPITTKTMSAINVQFKNRKQPDYCAVKRKITVPDPACPVISIVFELGFQPKDKRTPLVEVQRPPEGDPQDPSNDFHYQILTRGHGAETFNAVDSGAQRAYDMILGTGDLINDFPRASLPGSLAYLHQMRPLRREHTLKHLGLLDPKKDLHLPDSESMETVDLHVSD</sequence>
<reference evidence="2" key="1">
    <citation type="submission" date="2021-01" db="EMBL/GenBank/DDBJ databases">
        <authorList>
            <person name="Kaushik A."/>
        </authorList>
    </citation>
    <scope>NUCLEOTIDE SEQUENCE</scope>
    <source>
        <strain evidence="2">AG2-2IIIB</strain>
    </source>
</reference>
<dbReference type="PANTHER" id="PTHR33266:SF1">
    <property type="entry name" value="F-BOX DOMAIN-CONTAINING PROTEIN"/>
    <property type="match status" value="1"/>
</dbReference>
<feature type="compositionally biased region" description="Polar residues" evidence="1">
    <location>
        <begin position="1"/>
        <end position="10"/>
    </location>
</feature>
<dbReference type="EMBL" id="CAJMWT010003693">
    <property type="protein sequence ID" value="CAE6476920.1"/>
    <property type="molecule type" value="Genomic_DNA"/>
</dbReference>
<evidence type="ECO:0000313" key="2">
    <source>
        <dbReference type="EMBL" id="CAE6476920.1"/>
    </source>
</evidence>
<comment type="caution">
    <text evidence="2">The sequence shown here is derived from an EMBL/GenBank/DDBJ whole genome shotgun (WGS) entry which is preliminary data.</text>
</comment>
<dbReference type="Proteomes" id="UP000663843">
    <property type="component" value="Unassembled WGS sequence"/>
</dbReference>
<feature type="compositionally biased region" description="Polar residues" evidence="1">
    <location>
        <begin position="37"/>
        <end position="47"/>
    </location>
</feature>
<dbReference type="AlphaFoldDB" id="A0A8H3H1U7"/>